<dbReference type="AlphaFoldDB" id="A0A9W9PH34"/>
<dbReference type="EMBL" id="JAPQKS010000002">
    <property type="protein sequence ID" value="KAJ5246736.1"/>
    <property type="molecule type" value="Genomic_DNA"/>
</dbReference>
<name>A0A9W9PH34_9EURO</name>
<dbReference type="OrthoDB" id="3515175at2759"/>
<sequence length="219" mass="24252">MLPDSGQYKNLVVASSLPRPASLVLFAPDRHHSFISNGFNTTRPSVPTSLRWSPMSAPAAPVAPFSVAYRQHPEKYNARGSGTQVKHVVTDTLALIAILSDPANYAPLEAEKAIAKDWYRRSHEPPVNERPCVTDRPQPLCVPPSKRQSPLLELPWQDEGSPHVSLHCDVRTTGFALGDHRYWTRIGDVQYQPLSTLFRGDCKGYCLIVLDISDLNSGV</sequence>
<dbReference type="Proteomes" id="UP001150941">
    <property type="component" value="Unassembled WGS sequence"/>
</dbReference>
<protein>
    <submittedName>
        <fullName evidence="1">Uncharacterized protein</fullName>
    </submittedName>
</protein>
<reference evidence="1" key="1">
    <citation type="submission" date="2022-11" db="EMBL/GenBank/DDBJ databases">
        <authorList>
            <person name="Petersen C."/>
        </authorList>
    </citation>
    <scope>NUCLEOTIDE SEQUENCE</scope>
    <source>
        <strain evidence="1">IBT 19713</strain>
    </source>
</reference>
<gene>
    <name evidence="1" type="ORF">N7468_001719</name>
</gene>
<dbReference type="GeneID" id="83198319"/>
<dbReference type="RefSeq" id="XP_058334157.1">
    <property type="nucleotide sequence ID" value="XM_058471016.1"/>
</dbReference>
<evidence type="ECO:0000313" key="2">
    <source>
        <dbReference type="Proteomes" id="UP001150941"/>
    </source>
</evidence>
<proteinExistence type="predicted"/>
<organism evidence="1 2">
    <name type="scientific">Penicillium chermesinum</name>
    <dbReference type="NCBI Taxonomy" id="63820"/>
    <lineage>
        <taxon>Eukaryota</taxon>
        <taxon>Fungi</taxon>
        <taxon>Dikarya</taxon>
        <taxon>Ascomycota</taxon>
        <taxon>Pezizomycotina</taxon>
        <taxon>Eurotiomycetes</taxon>
        <taxon>Eurotiomycetidae</taxon>
        <taxon>Eurotiales</taxon>
        <taxon>Aspergillaceae</taxon>
        <taxon>Penicillium</taxon>
    </lineage>
</organism>
<reference evidence="1" key="2">
    <citation type="journal article" date="2023" name="IMA Fungus">
        <title>Comparative genomic study of the Penicillium genus elucidates a diverse pangenome and 15 lateral gene transfer events.</title>
        <authorList>
            <person name="Petersen C."/>
            <person name="Sorensen T."/>
            <person name="Nielsen M.R."/>
            <person name="Sondergaard T.E."/>
            <person name="Sorensen J.L."/>
            <person name="Fitzpatrick D.A."/>
            <person name="Frisvad J.C."/>
            <person name="Nielsen K.L."/>
        </authorList>
    </citation>
    <scope>NUCLEOTIDE SEQUENCE</scope>
    <source>
        <strain evidence="1">IBT 19713</strain>
    </source>
</reference>
<evidence type="ECO:0000313" key="1">
    <source>
        <dbReference type="EMBL" id="KAJ5246736.1"/>
    </source>
</evidence>
<keyword evidence="2" id="KW-1185">Reference proteome</keyword>
<accession>A0A9W9PH34</accession>
<comment type="caution">
    <text evidence="1">The sequence shown here is derived from an EMBL/GenBank/DDBJ whole genome shotgun (WGS) entry which is preliminary data.</text>
</comment>